<dbReference type="InterPro" id="IPR051913">
    <property type="entry name" value="GH2_Domain-Containing"/>
</dbReference>
<evidence type="ECO:0000313" key="9">
    <source>
        <dbReference type="EMBL" id="MUB62716.1"/>
    </source>
</evidence>
<evidence type="ECO:0000256" key="2">
    <source>
        <dbReference type="ARBA" id="ARBA00022801"/>
    </source>
</evidence>
<dbReference type="InterPro" id="IPR023232">
    <property type="entry name" value="Glyco_hydro_2_AS"/>
</dbReference>
<dbReference type="PANTHER" id="PTHR42732">
    <property type="entry name" value="BETA-GALACTOSIDASE"/>
    <property type="match status" value="1"/>
</dbReference>
<dbReference type="OrthoDB" id="9762066at2"/>
<feature type="domain" description="Glycoside hydrolase family 2" evidence="8">
    <location>
        <begin position="679"/>
        <end position="761"/>
    </location>
</feature>
<dbReference type="EMBL" id="WNME01000003">
    <property type="protein sequence ID" value="MUB62716.1"/>
    <property type="molecule type" value="Genomic_DNA"/>
</dbReference>
<dbReference type="GeneID" id="93150273"/>
<dbReference type="SUPFAM" id="SSF51445">
    <property type="entry name" value="(Trans)glycosidases"/>
    <property type="match status" value="1"/>
</dbReference>
<dbReference type="InterPro" id="IPR013783">
    <property type="entry name" value="Ig-like_fold"/>
</dbReference>
<dbReference type="Pfam" id="PF18565">
    <property type="entry name" value="Glyco_hydro2_C5"/>
    <property type="match status" value="1"/>
</dbReference>
<dbReference type="Proteomes" id="UP000263014">
    <property type="component" value="Unassembled WGS sequence"/>
</dbReference>
<dbReference type="Gene3D" id="2.60.120.260">
    <property type="entry name" value="Galactose-binding domain-like"/>
    <property type="match status" value="1"/>
</dbReference>
<dbReference type="Pfam" id="PF16355">
    <property type="entry name" value="DUF4982"/>
    <property type="match status" value="1"/>
</dbReference>
<evidence type="ECO:0000259" key="8">
    <source>
        <dbReference type="Pfam" id="PF18565"/>
    </source>
</evidence>
<proteinExistence type="inferred from homology"/>
<dbReference type="Pfam" id="PF02837">
    <property type="entry name" value="Glyco_hydro_2_N"/>
    <property type="match status" value="1"/>
</dbReference>
<dbReference type="RefSeq" id="WP_055650799.1">
    <property type="nucleotide sequence ID" value="NZ_CABJBJ010000011.1"/>
</dbReference>
<dbReference type="PANTHER" id="PTHR42732:SF1">
    <property type="entry name" value="BETA-MANNOSIDASE"/>
    <property type="match status" value="1"/>
</dbReference>
<comment type="caution">
    <text evidence="9">The sequence shown here is derived from an EMBL/GenBank/DDBJ whole genome shotgun (WGS) entry which is preliminary data.</text>
</comment>
<accession>A0A174V208</accession>
<reference evidence="10 11" key="1">
    <citation type="submission" date="2018-08" db="EMBL/GenBank/DDBJ databases">
        <title>A genome reference for cultivated species of the human gut microbiota.</title>
        <authorList>
            <person name="Zou Y."/>
            <person name="Xue W."/>
            <person name="Luo G."/>
        </authorList>
    </citation>
    <scope>NUCLEOTIDE SEQUENCE [LARGE SCALE GENOMIC DNA]</scope>
    <source>
        <strain evidence="10 11">TM09-12</strain>
    </source>
</reference>
<evidence type="ECO:0000259" key="4">
    <source>
        <dbReference type="Pfam" id="PF00703"/>
    </source>
</evidence>
<keyword evidence="3" id="KW-0326">Glycosidase</keyword>
<dbReference type="SUPFAM" id="SSF49303">
    <property type="entry name" value="beta-Galactosidase/glucuronidase domain"/>
    <property type="match status" value="1"/>
</dbReference>
<dbReference type="Gene3D" id="2.60.40.10">
    <property type="entry name" value="Immunoglobulins"/>
    <property type="match status" value="3"/>
</dbReference>
<evidence type="ECO:0000313" key="12">
    <source>
        <dbReference type="Proteomes" id="UP000434223"/>
    </source>
</evidence>
<protein>
    <submittedName>
        <fullName evidence="9">DUF4982 domain-containing protein</fullName>
    </submittedName>
    <submittedName>
        <fullName evidence="10">Glycoside hydrolase family 2</fullName>
    </submittedName>
</protein>
<dbReference type="InterPro" id="IPR040605">
    <property type="entry name" value="Glyco_hydro2_dom5"/>
</dbReference>
<evidence type="ECO:0000256" key="3">
    <source>
        <dbReference type="ARBA" id="ARBA00023295"/>
    </source>
</evidence>
<dbReference type="GO" id="GO:0004553">
    <property type="term" value="F:hydrolase activity, hydrolyzing O-glycosyl compounds"/>
    <property type="evidence" value="ECO:0007669"/>
    <property type="project" value="InterPro"/>
</dbReference>
<dbReference type="EMBL" id="QSON01000003">
    <property type="protein sequence ID" value="RGJ06025.1"/>
    <property type="molecule type" value="Genomic_DNA"/>
</dbReference>
<evidence type="ECO:0000313" key="11">
    <source>
        <dbReference type="Proteomes" id="UP000263014"/>
    </source>
</evidence>
<dbReference type="AlphaFoldDB" id="A0A174V208"/>
<dbReference type="Pfam" id="PF00703">
    <property type="entry name" value="Glyco_hydro_2"/>
    <property type="match status" value="1"/>
</dbReference>
<dbReference type="InterPro" id="IPR006103">
    <property type="entry name" value="Glyco_hydro_2_cat"/>
</dbReference>
<comment type="similarity">
    <text evidence="1">Belongs to the glycosyl hydrolase 2 family.</text>
</comment>
<dbReference type="Pfam" id="PF02836">
    <property type="entry name" value="Glyco_hydro_2_C"/>
    <property type="match status" value="1"/>
</dbReference>
<evidence type="ECO:0000259" key="7">
    <source>
        <dbReference type="Pfam" id="PF16355"/>
    </source>
</evidence>
<evidence type="ECO:0000259" key="6">
    <source>
        <dbReference type="Pfam" id="PF02837"/>
    </source>
</evidence>
<evidence type="ECO:0000256" key="1">
    <source>
        <dbReference type="ARBA" id="ARBA00007401"/>
    </source>
</evidence>
<dbReference type="Gene3D" id="3.20.20.80">
    <property type="entry name" value="Glycosidases"/>
    <property type="match status" value="1"/>
</dbReference>
<gene>
    <name evidence="10" type="ORF">DXD79_08450</name>
    <name evidence="9" type="ORF">GNE07_06530</name>
</gene>
<dbReference type="InterPro" id="IPR006102">
    <property type="entry name" value="Ig-like_GH2"/>
</dbReference>
<dbReference type="InterPro" id="IPR006104">
    <property type="entry name" value="Glyco_hydro_2_N"/>
</dbReference>
<dbReference type="Proteomes" id="UP000434223">
    <property type="component" value="Unassembled WGS sequence"/>
</dbReference>
<name>A0A174V208_9FIRM</name>
<dbReference type="InterPro" id="IPR017853">
    <property type="entry name" value="GH"/>
</dbReference>
<evidence type="ECO:0000313" key="10">
    <source>
        <dbReference type="EMBL" id="RGJ06025.1"/>
    </source>
</evidence>
<dbReference type="InterPro" id="IPR032311">
    <property type="entry name" value="DUF4982"/>
</dbReference>
<sequence>MPRKETKIMNNWEFALEKDGEKHFQTVDLPHDWAITAPFSREMAEGEAQGFRDRWGVGWYRKIQVLEEKKSSYRYYLYFGGIYEDSTVWVNDKVVGGRKYGYSPFRLDITDFVHTGDNEILVRVDNTKKPADRWYSGAGIYRTVKWIEMEERHLEENQVIIKTSLKGKVGIIEVNPGIEGIVRVTVRGGDETYSCKGGKWPLTLWIPDAKRWSAKEPNLYELTLELMDGERSTDRITQKVGIREFSFVPNQGMFVNGEPVVLKGVCIHQDVGCRGNAAVKELWRARLMDLKELGCNCIRAAHHVYAEEFLDLCDELGFYVYEECFDKWTGGLYGRYFETEWKKDVSAMVERDRNRACIFIWGVGNEVENQAQDSMIRILKMLKGYTVSLDSSRPVSYAMNPHFKRESNVDLSKIKDIQKFVDEEDNTEIYDMEERLDRISRIAEVVDIISCNYQEQWYERIHERFPEKLILGTEIYQFFKGNENQMQNFTAENPSLVPLEKNYVIGGIIWTGIDYLGESMGYPAKGWGGSLIRTNGSRRASYYIMQSYWSRKPMVYFAVMDYSLEDEGVKEHWDIPMYAEHWHFPQIHRAVIPYMIASNCEEVKLFLNEKEFYLPKPAECPNRMITGFLPYVRGRVKVVGYNQGKEVCNREVVTPEAPVQLKFKEGEVVEIPAGEQRLLTVAACDESGNPYFRESSMVTFTAEGAGEILAVDNGNLMGSEPYHETMIHMFQGEASVLVRSGESGESFRVLAWAPGLKSAAVVCRIIQ</sequence>
<evidence type="ECO:0000259" key="5">
    <source>
        <dbReference type="Pfam" id="PF02836"/>
    </source>
</evidence>
<keyword evidence="2 10" id="KW-0378">Hydrolase</keyword>
<dbReference type="InterPro" id="IPR008979">
    <property type="entry name" value="Galactose-bd-like_sf"/>
</dbReference>
<dbReference type="InterPro" id="IPR006101">
    <property type="entry name" value="Glyco_hydro_2"/>
</dbReference>
<organism evidence="9 12">
    <name type="scientific">Hungatella hathewayi</name>
    <dbReference type="NCBI Taxonomy" id="154046"/>
    <lineage>
        <taxon>Bacteria</taxon>
        <taxon>Bacillati</taxon>
        <taxon>Bacillota</taxon>
        <taxon>Clostridia</taxon>
        <taxon>Lachnospirales</taxon>
        <taxon>Lachnospiraceae</taxon>
        <taxon>Hungatella</taxon>
    </lineage>
</organism>
<dbReference type="SUPFAM" id="SSF49785">
    <property type="entry name" value="Galactose-binding domain-like"/>
    <property type="match status" value="1"/>
</dbReference>
<dbReference type="GO" id="GO:0005975">
    <property type="term" value="P:carbohydrate metabolic process"/>
    <property type="evidence" value="ECO:0007669"/>
    <property type="project" value="InterPro"/>
</dbReference>
<feature type="domain" description="Glycosyl hydrolases family 2 sugar binding" evidence="6">
    <location>
        <begin position="53"/>
        <end position="145"/>
    </location>
</feature>
<reference evidence="9 12" key="2">
    <citation type="submission" date="2019-09" db="EMBL/GenBank/DDBJ databases">
        <title>Draft genome sequencing of Hungatella hathewayi 123Y-2.</title>
        <authorList>
            <person name="Lv Q."/>
            <person name="Li S."/>
        </authorList>
    </citation>
    <scope>NUCLEOTIDE SEQUENCE [LARGE SCALE GENOMIC DNA]</scope>
    <source>
        <strain evidence="9 12">123Y-2</strain>
    </source>
</reference>
<feature type="domain" description="Glycoside hydrolase family 2 immunoglobulin-like beta-sandwich" evidence="4">
    <location>
        <begin position="195"/>
        <end position="243"/>
    </location>
</feature>
<dbReference type="PROSITE" id="PS00608">
    <property type="entry name" value="GLYCOSYL_HYDROL_F2_2"/>
    <property type="match status" value="1"/>
</dbReference>
<dbReference type="InterPro" id="IPR036156">
    <property type="entry name" value="Beta-gal/glucu_dom_sf"/>
</dbReference>
<feature type="domain" description="Glycoside hydrolase family 2 catalytic" evidence="5">
    <location>
        <begin position="250"/>
        <end position="454"/>
    </location>
</feature>
<dbReference type="PRINTS" id="PR00132">
    <property type="entry name" value="GLHYDRLASE2"/>
</dbReference>
<feature type="domain" description="DUF4982" evidence="7">
    <location>
        <begin position="591"/>
        <end position="648"/>
    </location>
</feature>